<evidence type="ECO:0000313" key="1">
    <source>
        <dbReference type="EMBL" id="WAR04712.1"/>
    </source>
</evidence>
<protein>
    <submittedName>
        <fullName evidence="1">Uncharacterized protein</fullName>
    </submittedName>
</protein>
<dbReference type="PANTHER" id="PTHR47510">
    <property type="entry name" value="REVERSE TRANSCRIPTASE DOMAIN-CONTAINING PROTEIN"/>
    <property type="match status" value="1"/>
</dbReference>
<dbReference type="EMBL" id="CP111016">
    <property type="protein sequence ID" value="WAR04712.1"/>
    <property type="molecule type" value="Genomic_DNA"/>
</dbReference>
<reference evidence="1" key="1">
    <citation type="submission" date="2022-11" db="EMBL/GenBank/DDBJ databases">
        <title>Centuries of genome instability and evolution in soft-shell clam transmissible cancer (bioRxiv).</title>
        <authorList>
            <person name="Hart S.F.M."/>
            <person name="Yonemitsu M.A."/>
            <person name="Giersch R.M."/>
            <person name="Beal B.F."/>
            <person name="Arriagada G."/>
            <person name="Davis B.W."/>
            <person name="Ostrander E.A."/>
            <person name="Goff S.P."/>
            <person name="Metzger M.J."/>
        </authorList>
    </citation>
    <scope>NUCLEOTIDE SEQUENCE</scope>
    <source>
        <strain evidence="1">MELC-2E11</strain>
        <tissue evidence="1">Siphon/mantle</tissue>
    </source>
</reference>
<gene>
    <name evidence="1" type="ORF">MAR_020081</name>
</gene>
<feature type="non-terminal residue" evidence="1">
    <location>
        <position position="158"/>
    </location>
</feature>
<organism evidence="1 2">
    <name type="scientific">Mya arenaria</name>
    <name type="common">Soft-shell clam</name>
    <dbReference type="NCBI Taxonomy" id="6604"/>
    <lineage>
        <taxon>Eukaryota</taxon>
        <taxon>Metazoa</taxon>
        <taxon>Spiralia</taxon>
        <taxon>Lophotrochozoa</taxon>
        <taxon>Mollusca</taxon>
        <taxon>Bivalvia</taxon>
        <taxon>Autobranchia</taxon>
        <taxon>Heteroconchia</taxon>
        <taxon>Euheterodonta</taxon>
        <taxon>Imparidentia</taxon>
        <taxon>Neoheterodontei</taxon>
        <taxon>Myida</taxon>
        <taxon>Myoidea</taxon>
        <taxon>Myidae</taxon>
        <taxon>Mya</taxon>
    </lineage>
</organism>
<name>A0ABY7E6Z0_MYAAR</name>
<sequence length="158" mass="18610">MLIGLFYRPPNTSAPQDMRIEESIDMALITGIHFANFDWDSIRTNDLNSWVSLLTSHILEGAKRFIPNKTITIRPQEPRWITSEIKRLIRKRKRLYQEAKRHNISSVWNKFKDLRNTIISKIRDAKKAHIDTISKSLLDKKNSKDWWSTVKQFMSPSS</sequence>
<proteinExistence type="predicted"/>
<dbReference type="Proteomes" id="UP001164746">
    <property type="component" value="Chromosome 5"/>
</dbReference>
<evidence type="ECO:0000313" key="2">
    <source>
        <dbReference type="Proteomes" id="UP001164746"/>
    </source>
</evidence>
<keyword evidence="2" id="KW-1185">Reference proteome</keyword>
<dbReference type="PANTHER" id="PTHR47510:SF3">
    <property type="entry name" value="ENDO_EXONUCLEASE_PHOSPHATASE DOMAIN-CONTAINING PROTEIN"/>
    <property type="match status" value="1"/>
</dbReference>
<accession>A0ABY7E6Z0</accession>